<gene>
    <name evidence="2" type="ORF">BST27_08210</name>
</gene>
<dbReference type="AlphaFoldDB" id="A0A1E3SDM0"/>
<proteinExistence type="predicted"/>
<accession>A0A1E3SDM0</accession>
<dbReference type="InterPro" id="IPR027417">
    <property type="entry name" value="P-loop_NTPase"/>
</dbReference>
<protein>
    <recommendedName>
        <fullName evidence="4">AAA family ATPase</fullName>
    </recommendedName>
</protein>
<dbReference type="Pfam" id="PF13481">
    <property type="entry name" value="AAA_25"/>
    <property type="match status" value="1"/>
</dbReference>
<dbReference type="STRING" id="28445.BHQ20_14070"/>
<name>A0A1E3SDM0_MYCIE</name>
<dbReference type="EMBL" id="MVHT01000016">
    <property type="protein sequence ID" value="ORB07827.1"/>
    <property type="molecule type" value="Genomic_DNA"/>
</dbReference>
<evidence type="ECO:0008006" key="4">
    <source>
        <dbReference type="Google" id="ProtNLM"/>
    </source>
</evidence>
<evidence type="ECO:0000313" key="2">
    <source>
        <dbReference type="EMBL" id="ORB07827.1"/>
    </source>
</evidence>
<feature type="region of interest" description="Disordered" evidence="1">
    <location>
        <begin position="565"/>
        <end position="592"/>
    </location>
</feature>
<sequence>MNGDGLKLTRMSDVKAERVEWLWQSRLPLGKIVTADGDPGLGKSTLALSFAATVTTGGQWPTGERCQHPGDVLLLSAEDGLADTVRPRLDAAGADVNRVHAIEGKTLIDPNSGERYLRPLNLADVLDLDAAMATTDARLLVVDVLMAFLPAGTDAHKDQDVRRVLSALGAAADRNRCTVLLLRHLNKGASRDPMYRGGGSIGIVGAARAGLLVAADPNDPTQRVLACVKSNLGVMPQSLAYRLVDSPDHGVARVEWLGTTHHDARGLLAAPESEEDSDERTAAEHWLQDYLNVNGPTASKVVKNDAAKERFSEATLKRAKKKLGVEDRSSGFPRTSTWYLPSQLSTPPVSENREPTEPTGPDQHKQDEPTERIFQSAHSPESEPTDDQAAKCAECGQRLLAPESLEHGYCERCRRQHQQTERQSAGATVTDLDSRRSPENGHPTLSAVKWFAQRIAELQRAGQKTVESFAVYAEGEALGYGRQSLIAAANRHPDVRVISRTMGNTTWCIDPSEQTEYKPAAEWVDQYLAALPPDVREVDRADLRAAGEAAGYSWSNVRKSAYEHPRIESRPAPGDNPRQAHIWHLKPAEEAS</sequence>
<feature type="region of interest" description="Disordered" evidence="1">
    <location>
        <begin position="321"/>
        <end position="387"/>
    </location>
</feature>
<feature type="region of interest" description="Disordered" evidence="1">
    <location>
        <begin position="418"/>
        <end position="441"/>
    </location>
</feature>
<organism evidence="2 3">
    <name type="scientific">Mycobacterium intermedium</name>
    <dbReference type="NCBI Taxonomy" id="28445"/>
    <lineage>
        <taxon>Bacteria</taxon>
        <taxon>Bacillati</taxon>
        <taxon>Actinomycetota</taxon>
        <taxon>Actinomycetes</taxon>
        <taxon>Mycobacteriales</taxon>
        <taxon>Mycobacteriaceae</taxon>
        <taxon>Mycobacterium</taxon>
        <taxon>Mycobacterium simiae complex</taxon>
    </lineage>
</organism>
<dbReference type="Gene3D" id="3.40.50.300">
    <property type="entry name" value="P-loop containing nucleotide triphosphate hydrolases"/>
    <property type="match status" value="1"/>
</dbReference>
<evidence type="ECO:0000256" key="1">
    <source>
        <dbReference type="SAM" id="MobiDB-lite"/>
    </source>
</evidence>
<dbReference type="Proteomes" id="UP000192739">
    <property type="component" value="Unassembled WGS sequence"/>
</dbReference>
<reference evidence="2 3" key="1">
    <citation type="submission" date="2017-02" db="EMBL/GenBank/DDBJ databases">
        <title>The new phylogeny of genus Mycobacterium.</title>
        <authorList>
            <person name="Tortoli E."/>
            <person name="Trovato A."/>
            <person name="Cirillo D.M."/>
        </authorList>
    </citation>
    <scope>NUCLEOTIDE SEQUENCE [LARGE SCALE GENOMIC DNA]</scope>
    <source>
        <strain evidence="2 3">DSM 44049</strain>
    </source>
</reference>
<feature type="compositionally biased region" description="Polar residues" evidence="1">
    <location>
        <begin position="332"/>
        <end position="349"/>
    </location>
</feature>
<keyword evidence="3" id="KW-1185">Reference proteome</keyword>
<dbReference type="SUPFAM" id="SSF52540">
    <property type="entry name" value="P-loop containing nucleoside triphosphate hydrolases"/>
    <property type="match status" value="1"/>
</dbReference>
<comment type="caution">
    <text evidence="2">The sequence shown here is derived from an EMBL/GenBank/DDBJ whole genome shotgun (WGS) entry which is preliminary data.</text>
</comment>
<feature type="compositionally biased region" description="Basic and acidic residues" evidence="1">
    <location>
        <begin position="351"/>
        <end position="371"/>
    </location>
</feature>
<evidence type="ECO:0000313" key="3">
    <source>
        <dbReference type="Proteomes" id="UP000192739"/>
    </source>
</evidence>